<protein>
    <submittedName>
        <fullName evidence="1">Uncharacterized protein</fullName>
    </submittedName>
</protein>
<evidence type="ECO:0000313" key="1">
    <source>
        <dbReference type="EMBL" id="KKL54362.1"/>
    </source>
</evidence>
<reference evidence="1" key="1">
    <citation type="journal article" date="2015" name="Nature">
        <title>Complex archaea that bridge the gap between prokaryotes and eukaryotes.</title>
        <authorList>
            <person name="Spang A."/>
            <person name="Saw J.H."/>
            <person name="Jorgensen S.L."/>
            <person name="Zaremba-Niedzwiedzka K."/>
            <person name="Martijn J."/>
            <person name="Lind A.E."/>
            <person name="van Eijk R."/>
            <person name="Schleper C."/>
            <person name="Guy L."/>
            <person name="Ettema T.J."/>
        </authorList>
    </citation>
    <scope>NUCLEOTIDE SEQUENCE</scope>
</reference>
<dbReference type="AlphaFoldDB" id="A0A0F9FTC7"/>
<organism evidence="1">
    <name type="scientific">marine sediment metagenome</name>
    <dbReference type="NCBI Taxonomy" id="412755"/>
    <lineage>
        <taxon>unclassified sequences</taxon>
        <taxon>metagenomes</taxon>
        <taxon>ecological metagenomes</taxon>
    </lineage>
</organism>
<accession>A0A0F9FTC7</accession>
<comment type="caution">
    <text evidence="1">The sequence shown here is derived from an EMBL/GenBank/DDBJ whole genome shotgun (WGS) entry which is preliminary data.</text>
</comment>
<dbReference type="EMBL" id="LAZR01031226">
    <property type="protein sequence ID" value="KKL54362.1"/>
    <property type="molecule type" value="Genomic_DNA"/>
</dbReference>
<sequence length="295" mass="33029">MYKLKKNRPVLVRPIYGSITQGTVFSCARASRYEACDVNGLTITARCDVAQQKYPVLNYLPLVKLTDWLRRDGLDMLLEQERKAIGGKLKGMLKQAQLSESLPMAVSLEQIAETHFPLNEGKNKQQTANRKFHELVAEISSFEALSKNELDEKFSWFVVNRPKDIENIVRRLSKHDVLGHYFIEKISEDDEEATGYVCLLREVVTLPRKVAEKLGKGLDHGTYCSVCDGFETQSGLVIGHDDLAMPVIEIGSPTIEHILQSFSQLFGRIGVEDPVDNVIGGIIEHCVSLNKGLKG</sequence>
<proteinExistence type="predicted"/>
<gene>
    <name evidence="1" type="ORF">LCGC14_2266180</name>
</gene>
<name>A0A0F9FTC7_9ZZZZ</name>
<dbReference type="PROSITE" id="PS51257">
    <property type="entry name" value="PROKAR_LIPOPROTEIN"/>
    <property type="match status" value="1"/>
</dbReference>